<accession>A0A9N9EDB7</accession>
<keyword evidence="4" id="KW-1185">Reference proteome</keyword>
<feature type="non-terminal residue" evidence="3">
    <location>
        <position position="399"/>
    </location>
</feature>
<keyword evidence="1" id="KW-0210">Decarboxylase</keyword>
<dbReference type="OrthoDB" id="5973539at2759"/>
<dbReference type="AlphaFoldDB" id="A0A9N9EDB7"/>
<dbReference type="PANTHER" id="PTHR10067:SF13">
    <property type="entry name" value="PHOSPHATIDYLSERINE DECARBOXYLASE"/>
    <property type="match status" value="1"/>
</dbReference>
<protein>
    <submittedName>
        <fullName evidence="3">17227_t:CDS:1</fullName>
    </submittedName>
</protein>
<gene>
    <name evidence="3" type="ORF">DERYTH_LOCUS11158</name>
</gene>
<dbReference type="PANTHER" id="PTHR10067">
    <property type="entry name" value="PHOSPHATIDYLSERINE DECARBOXYLASE"/>
    <property type="match status" value="1"/>
</dbReference>
<evidence type="ECO:0000313" key="3">
    <source>
        <dbReference type="EMBL" id="CAG8669487.1"/>
    </source>
</evidence>
<proteinExistence type="predicted"/>
<organism evidence="3 4">
    <name type="scientific">Dentiscutata erythropus</name>
    <dbReference type="NCBI Taxonomy" id="1348616"/>
    <lineage>
        <taxon>Eukaryota</taxon>
        <taxon>Fungi</taxon>
        <taxon>Fungi incertae sedis</taxon>
        <taxon>Mucoromycota</taxon>
        <taxon>Glomeromycotina</taxon>
        <taxon>Glomeromycetes</taxon>
        <taxon>Diversisporales</taxon>
        <taxon>Gigasporaceae</taxon>
        <taxon>Dentiscutata</taxon>
    </lineage>
</organism>
<dbReference type="Proteomes" id="UP000789405">
    <property type="component" value="Unassembled WGS sequence"/>
</dbReference>
<dbReference type="GO" id="GO:0008654">
    <property type="term" value="P:phospholipid biosynthetic process"/>
    <property type="evidence" value="ECO:0007669"/>
    <property type="project" value="InterPro"/>
</dbReference>
<reference evidence="3" key="1">
    <citation type="submission" date="2021-06" db="EMBL/GenBank/DDBJ databases">
        <authorList>
            <person name="Kallberg Y."/>
            <person name="Tangrot J."/>
            <person name="Rosling A."/>
        </authorList>
    </citation>
    <scope>NUCLEOTIDE SEQUENCE</scope>
    <source>
        <strain evidence="3">MA453B</strain>
    </source>
</reference>
<name>A0A9N9EDB7_9GLOM</name>
<comment type="caution">
    <text evidence="3">The sequence shown here is derived from an EMBL/GenBank/DDBJ whole genome shotgun (WGS) entry which is preliminary data.</text>
</comment>
<evidence type="ECO:0000256" key="2">
    <source>
        <dbReference type="ARBA" id="ARBA00023239"/>
    </source>
</evidence>
<keyword evidence="2" id="KW-0456">Lyase</keyword>
<sequence length="399" mass="44470">MNMLDSPSYEIDEGPLGPFDTPQKYEKIIEKLQVMIDNNNWNILFETAIEDARGTGAREMQYIKTLTDYYNFLNYFVRWVPTERESGTYVHRMMKTMYFVLSQKPVEQLQSPIAPWSNPPYTELSQWILDFAKELGKFLSTKESITEASLKTFYTAQGYNLDAYEISAGGWKSFNDFFTRKLKNGTRPIDGPSNPAVIVSAVDSSFGGCWSIGEESVVVLKGLSWSIKQLLSDSKYKDDFASGLYMHEKLLVTDYHRIHAPVDGTVLEAKVIPGLAYYKVVASGEPGSSVSLRKVESESKITLNVTSVDGFQFSQARNMIIIDSPIGKVAVLPIGMGQVSSVVLTVKVGQKLKKGDEISFLQFGGSDCVLVFQNESQVSALAVSGKQYRVGEQIAIAHK</sequence>
<dbReference type="GO" id="GO:0004609">
    <property type="term" value="F:phosphatidylserine decarboxylase activity"/>
    <property type="evidence" value="ECO:0007669"/>
    <property type="project" value="InterPro"/>
</dbReference>
<evidence type="ECO:0000313" key="4">
    <source>
        <dbReference type="Proteomes" id="UP000789405"/>
    </source>
</evidence>
<dbReference type="EMBL" id="CAJVPY010006796">
    <property type="protein sequence ID" value="CAG8669487.1"/>
    <property type="molecule type" value="Genomic_DNA"/>
</dbReference>
<dbReference type="InterPro" id="IPR003817">
    <property type="entry name" value="PS_Dcarbxylase"/>
</dbReference>
<dbReference type="Pfam" id="PF02666">
    <property type="entry name" value="PS_Dcarbxylase"/>
    <property type="match status" value="1"/>
</dbReference>
<evidence type="ECO:0000256" key="1">
    <source>
        <dbReference type="ARBA" id="ARBA00022793"/>
    </source>
</evidence>